<feature type="domain" description="FlgD/Vpr Ig-like" evidence="2">
    <location>
        <begin position="578"/>
        <end position="649"/>
    </location>
</feature>
<evidence type="ECO:0000313" key="3">
    <source>
        <dbReference type="EMBL" id="PIU50845.1"/>
    </source>
</evidence>
<sequence length="667" mass="71229">MREKVKVINSIIIASLTILFASYAFSADWQMFRGNSLHSGASADTTLVPLVKKWTYTTGGSIYSSAAVAGGIVYFGSNDGKMRAVYATTGNQKWTTSLGSVIASSPAVGNSRVYFGCDNGKFYCLDDSNNGAILWSYPPSGSIGFIRSSPLVSNNNRVYFGSSNGKVYCLNATTGDSIWIYSAAPDGFVYSSPAMDDSGVLYIGIDMSNDSGTLLAIKAETGENTEAKKWECVFSWPLGGGPGLSSPIISGDSIFIGTSGNFLYGVNRSDGTEKWKCKLGGSIVGSPVVDSGVVYVGSTDGKVYARKAADGSSEWSYTTSGWIQSSPVIASRIVYVGSDDRHLYALGADTGSLLWKYPTTGSIGELSISPSLSDGWLYIGSYDSCMYGFVSYDRLNAILGKVTSGDGITPINGALIEALQNDVLKGYAITDSNGDYLLTDLTPGYYDVRALAISGFISSAFKNVSTSTKDVNYSISFNYTLGTISGLVKVGNQPLDGAIIELSQRSYLIATPNTENGGLYKITNLLPGTFTVKAKYGSTNLGTKVITLQLGQSLATVDFTITSALPPEGIYNYPNPTKTENTAIRYLLNFSNPEAEIFIYNIAGELVRYIENNEIASIGGSTYEYTWDCRDGSNNPVTSGTYIYTIKAYDKVTGEIAVGSKKLAIIR</sequence>
<feature type="domain" description="Pyrrolo-quinoline quinone repeat" evidence="1">
    <location>
        <begin position="61"/>
        <end position="276"/>
    </location>
</feature>
<dbReference type="Gene3D" id="2.130.10.10">
    <property type="entry name" value="YVTN repeat-like/Quinoprotein amine dehydrogenase"/>
    <property type="match status" value="1"/>
</dbReference>
<dbReference type="InterPro" id="IPR015943">
    <property type="entry name" value="WD40/YVTN_repeat-like_dom_sf"/>
</dbReference>
<protein>
    <recommendedName>
        <fullName evidence="5">FlgD Ig-like domain-containing protein</fullName>
    </recommendedName>
</protein>
<dbReference type="Proteomes" id="UP000229227">
    <property type="component" value="Unassembled WGS sequence"/>
</dbReference>
<dbReference type="Gene3D" id="2.40.128.630">
    <property type="match status" value="1"/>
</dbReference>
<dbReference type="EMBL" id="PEWN01000124">
    <property type="protein sequence ID" value="PIU50845.1"/>
    <property type="molecule type" value="Genomic_DNA"/>
</dbReference>
<dbReference type="SMART" id="SM00564">
    <property type="entry name" value="PQQ"/>
    <property type="match status" value="7"/>
</dbReference>
<dbReference type="SUPFAM" id="SSF50998">
    <property type="entry name" value="Quinoprotein alcohol dehydrogenase-like"/>
    <property type="match status" value="2"/>
</dbReference>
<evidence type="ECO:0000313" key="4">
    <source>
        <dbReference type="Proteomes" id="UP000229227"/>
    </source>
</evidence>
<proteinExistence type="predicted"/>
<accession>A0A2M6ZET6</accession>
<dbReference type="Gene3D" id="2.60.40.4070">
    <property type="match status" value="1"/>
</dbReference>
<dbReference type="Gene3D" id="2.60.40.1120">
    <property type="entry name" value="Carboxypeptidase-like, regulatory domain"/>
    <property type="match status" value="2"/>
</dbReference>
<evidence type="ECO:0008006" key="5">
    <source>
        <dbReference type="Google" id="ProtNLM"/>
    </source>
</evidence>
<dbReference type="InterPro" id="IPR002372">
    <property type="entry name" value="PQQ_rpt_dom"/>
</dbReference>
<name>A0A2M6ZET6_9BACT</name>
<organism evidence="3 4">
    <name type="scientific">Candidatus Desantisbacteria bacterium CG07_land_8_20_14_0_80_39_15</name>
    <dbReference type="NCBI Taxonomy" id="1974549"/>
    <lineage>
        <taxon>Bacteria</taxon>
        <taxon>Candidatus Desantisiibacteriota</taxon>
    </lineage>
</organism>
<dbReference type="Pfam" id="PF13620">
    <property type="entry name" value="CarboxypepD_reg"/>
    <property type="match status" value="1"/>
</dbReference>
<dbReference type="AlphaFoldDB" id="A0A2M6ZET6"/>
<dbReference type="InterPro" id="IPR025965">
    <property type="entry name" value="FlgD/Vpr_Ig-like"/>
</dbReference>
<evidence type="ECO:0000259" key="2">
    <source>
        <dbReference type="Pfam" id="PF13860"/>
    </source>
</evidence>
<dbReference type="Pfam" id="PF13860">
    <property type="entry name" value="FlgD_ig"/>
    <property type="match status" value="1"/>
</dbReference>
<dbReference type="PANTHER" id="PTHR34512">
    <property type="entry name" value="CELL SURFACE PROTEIN"/>
    <property type="match status" value="1"/>
</dbReference>
<dbReference type="Gene3D" id="2.40.10.480">
    <property type="match status" value="1"/>
</dbReference>
<dbReference type="PANTHER" id="PTHR34512:SF30">
    <property type="entry name" value="OUTER MEMBRANE PROTEIN ASSEMBLY FACTOR BAMB"/>
    <property type="match status" value="1"/>
</dbReference>
<comment type="caution">
    <text evidence="3">The sequence shown here is derived from an EMBL/GenBank/DDBJ whole genome shotgun (WGS) entry which is preliminary data.</text>
</comment>
<reference evidence="4" key="1">
    <citation type="submission" date="2017-09" db="EMBL/GenBank/DDBJ databases">
        <title>Depth-based differentiation of microbial function through sediment-hosted aquifers and enrichment of novel symbionts in the deep terrestrial subsurface.</title>
        <authorList>
            <person name="Probst A.J."/>
            <person name="Ladd B."/>
            <person name="Jarett J.K."/>
            <person name="Geller-Mcgrath D.E."/>
            <person name="Sieber C.M.K."/>
            <person name="Emerson J.B."/>
            <person name="Anantharaman K."/>
            <person name="Thomas B.C."/>
            <person name="Malmstrom R."/>
            <person name="Stieglmeier M."/>
            <person name="Klingl A."/>
            <person name="Woyke T."/>
            <person name="Ryan C.M."/>
            <person name="Banfield J.F."/>
        </authorList>
    </citation>
    <scope>NUCLEOTIDE SEQUENCE [LARGE SCALE GENOMIC DNA]</scope>
</reference>
<evidence type="ECO:0000259" key="1">
    <source>
        <dbReference type="Pfam" id="PF13360"/>
    </source>
</evidence>
<gene>
    <name evidence="3" type="ORF">COS91_07570</name>
</gene>
<dbReference type="InterPro" id="IPR011047">
    <property type="entry name" value="Quinoprotein_ADH-like_sf"/>
</dbReference>
<dbReference type="InterPro" id="IPR018391">
    <property type="entry name" value="PQQ_b-propeller_rpt"/>
</dbReference>
<dbReference type="SUPFAM" id="SSF49478">
    <property type="entry name" value="Cna protein B-type domain"/>
    <property type="match status" value="2"/>
</dbReference>
<dbReference type="Pfam" id="PF13360">
    <property type="entry name" value="PQQ_2"/>
    <property type="match status" value="1"/>
</dbReference>